<gene>
    <name evidence="5" type="ORF">LSTR_LSTR001730</name>
</gene>
<dbReference type="AlphaFoldDB" id="A0A482XDF4"/>
<dbReference type="GO" id="GO:1990904">
    <property type="term" value="C:ribonucleoprotein complex"/>
    <property type="evidence" value="ECO:0007669"/>
    <property type="project" value="UniProtKB-KW"/>
</dbReference>
<keyword evidence="2" id="KW-0689">Ribosomal protein</keyword>
<dbReference type="PANTHER" id="PTHR36427:SF3">
    <property type="entry name" value="LARGE RIBOSOMAL SUBUNIT PROTEIN UL1M"/>
    <property type="match status" value="1"/>
</dbReference>
<evidence type="ECO:0008006" key="7">
    <source>
        <dbReference type="Google" id="ProtNLM"/>
    </source>
</evidence>
<proteinExistence type="inferred from homology"/>
<dbReference type="EMBL" id="QKKF02012754">
    <property type="protein sequence ID" value="RZF43469.1"/>
    <property type="molecule type" value="Genomic_DNA"/>
</dbReference>
<dbReference type="Proteomes" id="UP000291343">
    <property type="component" value="Unassembled WGS sequence"/>
</dbReference>
<dbReference type="InterPro" id="IPR023674">
    <property type="entry name" value="Ribosomal_uL1-like"/>
</dbReference>
<evidence type="ECO:0000256" key="4">
    <source>
        <dbReference type="SAM" id="MobiDB-lite"/>
    </source>
</evidence>
<dbReference type="Gene3D" id="3.40.50.790">
    <property type="match status" value="1"/>
</dbReference>
<dbReference type="InParanoid" id="A0A482XDF4"/>
<dbReference type="Gene3D" id="3.30.190.20">
    <property type="match status" value="1"/>
</dbReference>
<dbReference type="Pfam" id="PF00687">
    <property type="entry name" value="Ribosomal_L1"/>
    <property type="match status" value="1"/>
</dbReference>
<name>A0A482XDF4_LAOST</name>
<evidence type="ECO:0000256" key="3">
    <source>
        <dbReference type="ARBA" id="ARBA00023274"/>
    </source>
</evidence>
<dbReference type="STRING" id="195883.A0A482XDF4"/>
<accession>A0A482XDF4</accession>
<dbReference type="InterPro" id="IPR028364">
    <property type="entry name" value="Ribosomal_uL1/biogenesis"/>
</dbReference>
<keyword evidence="6" id="KW-1185">Reference proteome</keyword>
<reference evidence="5 6" key="1">
    <citation type="journal article" date="2017" name="Gigascience">
        <title>Genome sequence of the small brown planthopper, Laodelphax striatellus.</title>
        <authorList>
            <person name="Zhu J."/>
            <person name="Jiang F."/>
            <person name="Wang X."/>
            <person name="Yang P."/>
            <person name="Bao Y."/>
            <person name="Zhao W."/>
            <person name="Wang W."/>
            <person name="Lu H."/>
            <person name="Wang Q."/>
            <person name="Cui N."/>
            <person name="Li J."/>
            <person name="Chen X."/>
            <person name="Luo L."/>
            <person name="Yu J."/>
            <person name="Kang L."/>
            <person name="Cui F."/>
        </authorList>
    </citation>
    <scope>NUCLEOTIDE SEQUENCE [LARGE SCALE GENOMIC DNA]</scope>
    <source>
        <strain evidence="5">Lst14</strain>
    </source>
</reference>
<dbReference type="OrthoDB" id="1747252at2759"/>
<comment type="caution">
    <text evidence="5">The sequence shown here is derived from an EMBL/GenBank/DDBJ whole genome shotgun (WGS) entry which is preliminary data.</text>
</comment>
<dbReference type="SUPFAM" id="SSF56808">
    <property type="entry name" value="Ribosomal protein L1"/>
    <property type="match status" value="1"/>
</dbReference>
<protein>
    <recommendedName>
        <fullName evidence="7">39S ribosomal protein L1, mitochondrial</fullName>
    </recommendedName>
</protein>
<evidence type="ECO:0000313" key="6">
    <source>
        <dbReference type="Proteomes" id="UP000291343"/>
    </source>
</evidence>
<evidence type="ECO:0000256" key="2">
    <source>
        <dbReference type="ARBA" id="ARBA00022980"/>
    </source>
</evidence>
<dbReference type="FunCoup" id="A0A482XDF4">
    <property type="interactions" value="964"/>
</dbReference>
<dbReference type="GO" id="GO:0005840">
    <property type="term" value="C:ribosome"/>
    <property type="evidence" value="ECO:0007669"/>
    <property type="project" value="UniProtKB-KW"/>
</dbReference>
<dbReference type="PANTHER" id="PTHR36427">
    <property type="entry name" value="54S RIBOSOMAL PROTEIN L1, MITOCHONDRIAL"/>
    <property type="match status" value="1"/>
</dbReference>
<evidence type="ECO:0000313" key="5">
    <source>
        <dbReference type="EMBL" id="RZF43469.1"/>
    </source>
</evidence>
<keyword evidence="3" id="KW-0687">Ribonucleoprotein</keyword>
<comment type="similarity">
    <text evidence="1">Belongs to the universal ribosomal protein uL1 family.</text>
</comment>
<evidence type="ECO:0000256" key="1">
    <source>
        <dbReference type="ARBA" id="ARBA00010531"/>
    </source>
</evidence>
<sequence length="353" mass="40524">MELIRRGQTLLNTFCHTLVLKNAPLVDNSLMQVRNYAARRGTRMKADKKKVKVEIKKIGFIPHSLRKEKKTSSGKLESKRIKEEWKSKTTDNVWIGKYHPWRIYSFEEAVQCHRETHHPTVLNRPNAPLQVFMELDMRTSKPTKFVEKFTRTALVPHGFNHGEDRSILVFCKSKEEREAAENAGATLVGGVEVIKDIEKGRVVLPDFNVILAHTEILPDMIGIRGLLKKRFPNPKTGTLGSNMQELVTKFKNGVTYSCYRDEREVDYGSLEMMIGTLNMDTQKLRDNFQELVNDVMTMAPPNTSHPFITRVLLKSPPTTEKFKLDLSPYLSKDEELASSSDEEDDENVRVKYV</sequence>
<dbReference type="SMR" id="A0A482XDF4"/>
<dbReference type="InterPro" id="IPR016095">
    <property type="entry name" value="Ribosomal_uL1_3-a/b-sand"/>
</dbReference>
<organism evidence="5 6">
    <name type="scientific">Laodelphax striatellus</name>
    <name type="common">Small brown planthopper</name>
    <name type="synonym">Delphax striatella</name>
    <dbReference type="NCBI Taxonomy" id="195883"/>
    <lineage>
        <taxon>Eukaryota</taxon>
        <taxon>Metazoa</taxon>
        <taxon>Ecdysozoa</taxon>
        <taxon>Arthropoda</taxon>
        <taxon>Hexapoda</taxon>
        <taxon>Insecta</taxon>
        <taxon>Pterygota</taxon>
        <taxon>Neoptera</taxon>
        <taxon>Paraneoptera</taxon>
        <taxon>Hemiptera</taxon>
        <taxon>Auchenorrhyncha</taxon>
        <taxon>Fulgoroidea</taxon>
        <taxon>Delphacidae</taxon>
        <taxon>Criomorphinae</taxon>
        <taxon>Laodelphax</taxon>
    </lineage>
</organism>
<feature type="region of interest" description="Disordered" evidence="4">
    <location>
        <begin position="333"/>
        <end position="353"/>
    </location>
</feature>